<feature type="region of interest" description="Disordered" evidence="1">
    <location>
        <begin position="20"/>
        <end position="43"/>
    </location>
</feature>
<dbReference type="EMBL" id="CAJOBG010002657">
    <property type="protein sequence ID" value="CAF4020394.1"/>
    <property type="molecule type" value="Genomic_DNA"/>
</dbReference>
<keyword evidence="2" id="KW-0812">Transmembrane</keyword>
<dbReference type="Proteomes" id="UP000663866">
    <property type="component" value="Unassembled WGS sequence"/>
</dbReference>
<proteinExistence type="predicted"/>
<gene>
    <name evidence="4" type="ORF">OVN521_LOCUS16165</name>
    <name evidence="3" type="ORF">UXM345_LOCUS16913</name>
</gene>
<evidence type="ECO:0000313" key="5">
    <source>
        <dbReference type="Proteomes" id="UP000663866"/>
    </source>
</evidence>
<evidence type="ECO:0000256" key="1">
    <source>
        <dbReference type="SAM" id="MobiDB-lite"/>
    </source>
</evidence>
<organism evidence="4 5">
    <name type="scientific">Rotaria magnacalcarata</name>
    <dbReference type="NCBI Taxonomy" id="392030"/>
    <lineage>
        <taxon>Eukaryota</taxon>
        <taxon>Metazoa</taxon>
        <taxon>Spiralia</taxon>
        <taxon>Gnathifera</taxon>
        <taxon>Rotifera</taxon>
        <taxon>Eurotatoria</taxon>
        <taxon>Bdelloidea</taxon>
        <taxon>Philodinida</taxon>
        <taxon>Philodinidae</taxon>
        <taxon>Rotaria</taxon>
    </lineage>
</organism>
<evidence type="ECO:0000313" key="4">
    <source>
        <dbReference type="EMBL" id="CAF4020394.1"/>
    </source>
</evidence>
<evidence type="ECO:0000256" key="2">
    <source>
        <dbReference type="SAM" id="Phobius"/>
    </source>
</evidence>
<keyword evidence="2" id="KW-0472">Membrane</keyword>
<reference evidence="4" key="1">
    <citation type="submission" date="2021-02" db="EMBL/GenBank/DDBJ databases">
        <authorList>
            <person name="Nowell W R."/>
        </authorList>
    </citation>
    <scope>NUCLEOTIDE SEQUENCE</scope>
</reference>
<evidence type="ECO:0000313" key="3">
    <source>
        <dbReference type="EMBL" id="CAF4013424.1"/>
    </source>
</evidence>
<keyword evidence="5" id="KW-1185">Reference proteome</keyword>
<feature type="compositionally biased region" description="Polar residues" evidence="1">
    <location>
        <begin position="32"/>
        <end position="42"/>
    </location>
</feature>
<dbReference type="Proteomes" id="UP000663842">
    <property type="component" value="Unassembled WGS sequence"/>
</dbReference>
<comment type="caution">
    <text evidence="4">The sequence shown here is derived from an EMBL/GenBank/DDBJ whole genome shotgun (WGS) entry which is preliminary data.</text>
</comment>
<keyword evidence="2" id="KW-1133">Transmembrane helix</keyword>
<dbReference type="EMBL" id="CAJOBF010002147">
    <property type="protein sequence ID" value="CAF4013424.1"/>
    <property type="molecule type" value="Genomic_DNA"/>
</dbReference>
<accession>A0A819Q7R6</accession>
<sequence length="81" mass="9437">MYLNYVKMPQRLKKRICDELPDDDSDLESNNGNDSSESTLPTDPTIPGLAGLSLLDVRILFYFILFYFILFIDWFVTNHTE</sequence>
<protein>
    <submittedName>
        <fullName evidence="4">Uncharacterized protein</fullName>
    </submittedName>
</protein>
<feature type="transmembrane region" description="Helical" evidence="2">
    <location>
        <begin position="59"/>
        <end position="76"/>
    </location>
</feature>
<dbReference type="AlphaFoldDB" id="A0A819Q7R6"/>
<name>A0A819Q7R6_9BILA</name>